<dbReference type="EMBL" id="BCWF01000005">
    <property type="protein sequence ID" value="GAT19422.1"/>
    <property type="molecule type" value="Genomic_DNA"/>
</dbReference>
<dbReference type="AlphaFoldDB" id="A0A146F0E0"/>
<reference evidence="1 2" key="1">
    <citation type="journal article" date="2016" name="DNA Res.">
        <title>Genome sequence of Aspergillus luchuensis NBRC 4314.</title>
        <authorList>
            <person name="Yamada O."/>
            <person name="Machida M."/>
            <person name="Hosoyama A."/>
            <person name="Goto M."/>
            <person name="Takahashi T."/>
            <person name="Futagami T."/>
            <person name="Yamagata Y."/>
            <person name="Takeuchi M."/>
            <person name="Kobayashi T."/>
            <person name="Koike H."/>
            <person name="Abe K."/>
            <person name="Asai K."/>
            <person name="Arita M."/>
            <person name="Fujita N."/>
            <person name="Fukuda K."/>
            <person name="Higa K."/>
            <person name="Horikawa H."/>
            <person name="Ishikawa T."/>
            <person name="Jinno K."/>
            <person name="Kato Y."/>
            <person name="Kirimura K."/>
            <person name="Mizutani O."/>
            <person name="Nakasone K."/>
            <person name="Sano M."/>
            <person name="Shiraishi Y."/>
            <person name="Tsukahara M."/>
            <person name="Gomi K."/>
        </authorList>
    </citation>
    <scope>NUCLEOTIDE SEQUENCE [LARGE SCALE GENOMIC DNA]</scope>
    <source>
        <strain evidence="1 2">RIB 2604</strain>
    </source>
</reference>
<proteinExistence type="predicted"/>
<dbReference type="Proteomes" id="UP000075230">
    <property type="component" value="Unassembled WGS sequence"/>
</dbReference>
<comment type="caution">
    <text evidence="1">The sequence shown here is derived from an EMBL/GenBank/DDBJ whole genome shotgun (WGS) entry which is preliminary data.</text>
</comment>
<name>A0A146F0E0_ASPKA</name>
<evidence type="ECO:0000313" key="1">
    <source>
        <dbReference type="EMBL" id="GAT19422.1"/>
    </source>
</evidence>
<accession>A0A146F0E0</accession>
<reference evidence="2" key="2">
    <citation type="submission" date="2016-02" db="EMBL/GenBank/DDBJ databases">
        <title>Genome sequencing of Aspergillus luchuensis NBRC 4314.</title>
        <authorList>
            <person name="Yamada O."/>
        </authorList>
    </citation>
    <scope>NUCLEOTIDE SEQUENCE [LARGE SCALE GENOMIC DNA]</scope>
    <source>
        <strain evidence="2">RIB 2604</strain>
    </source>
</reference>
<evidence type="ECO:0000313" key="2">
    <source>
        <dbReference type="Proteomes" id="UP000075230"/>
    </source>
</evidence>
<gene>
    <name evidence="1" type="ORF">RIB2604_00500260</name>
</gene>
<sequence>MKKSYFLMRNQDYEYKPGESVGWFNLGSILTKPNDPESLLEGYSIVPPHHDMPIKFAWKQDFKSNCEVRTSRGYGIFAKFLETLLVPLGLNSTYTRDSMRANEVCLPRLETYFMTPTKPYLDEVLGTPAVQKFLREKNFFNSPYIVTGIRVARHGSGSNMTSESVGIDFGVDMDAGAASGVPGILSVGPSVSRAAGATEKNEYATSSNYIYAYRLAKIHYSISQSRAKLAYMKGELYDFDGSEQLCLPAEASITTCEARMDLIEGWVPTGYLALELKDEDEEPWKVKRYHLVRHPPPMGSRIPFPSAPGKRSPKNWVLIVSKPVLIRVD</sequence>
<protein>
    <submittedName>
        <fullName evidence="1">Uncharacterized protein</fullName>
    </submittedName>
</protein>
<organism evidence="1 2">
    <name type="scientific">Aspergillus kawachii</name>
    <name type="common">White koji mold</name>
    <name type="synonym">Aspergillus awamori var. kawachi</name>
    <dbReference type="NCBI Taxonomy" id="1069201"/>
    <lineage>
        <taxon>Eukaryota</taxon>
        <taxon>Fungi</taxon>
        <taxon>Dikarya</taxon>
        <taxon>Ascomycota</taxon>
        <taxon>Pezizomycotina</taxon>
        <taxon>Eurotiomycetes</taxon>
        <taxon>Eurotiomycetidae</taxon>
        <taxon>Eurotiales</taxon>
        <taxon>Aspergillaceae</taxon>
        <taxon>Aspergillus</taxon>
        <taxon>Aspergillus subgen. Circumdati</taxon>
    </lineage>
</organism>